<name>A0A1R3IDL0_9ROSI</name>
<comment type="caution">
    <text evidence="2">The sequence shown here is derived from an EMBL/GenBank/DDBJ whole genome shotgun (WGS) entry which is preliminary data.</text>
</comment>
<gene>
    <name evidence="2" type="ORF">COLO4_24009</name>
</gene>
<reference evidence="3" key="1">
    <citation type="submission" date="2013-09" db="EMBL/GenBank/DDBJ databases">
        <title>Corchorus olitorius genome sequencing.</title>
        <authorList>
            <person name="Alam M."/>
            <person name="Haque M.S."/>
            <person name="Islam M.S."/>
            <person name="Emdad E.M."/>
            <person name="Islam M.M."/>
            <person name="Ahmed B."/>
            <person name="Halim A."/>
            <person name="Hossen Q.M.M."/>
            <person name="Hossain M.Z."/>
            <person name="Ahmed R."/>
            <person name="Khan M.M."/>
            <person name="Islam R."/>
            <person name="Rashid M.M."/>
            <person name="Khan S.A."/>
            <person name="Rahman M.S."/>
            <person name="Alam M."/>
            <person name="Yahiya A.S."/>
            <person name="Khan M.S."/>
            <person name="Azam M.S."/>
            <person name="Haque T."/>
            <person name="Lashkar M.Z.H."/>
            <person name="Akhand A.I."/>
            <person name="Morshed G."/>
            <person name="Roy S."/>
            <person name="Uddin K.S."/>
            <person name="Rabeya T."/>
            <person name="Hossain A.S."/>
            <person name="Chowdhury A."/>
            <person name="Snigdha A.R."/>
            <person name="Mortoza M.S."/>
            <person name="Matin S.A."/>
            <person name="Hoque S.M.E."/>
            <person name="Islam M.K."/>
            <person name="Roy D.K."/>
            <person name="Haider R."/>
            <person name="Moosa M.M."/>
            <person name="Elias S.M."/>
            <person name="Hasan A.M."/>
            <person name="Jahan S."/>
            <person name="Shafiuddin M."/>
            <person name="Mahmood N."/>
            <person name="Shommy N.S."/>
        </authorList>
    </citation>
    <scope>NUCLEOTIDE SEQUENCE [LARGE SCALE GENOMIC DNA]</scope>
    <source>
        <strain evidence="3">cv. O-4</strain>
    </source>
</reference>
<dbReference type="EMBL" id="AWUE01018407">
    <property type="protein sequence ID" value="OMO80648.1"/>
    <property type="molecule type" value="Genomic_DNA"/>
</dbReference>
<dbReference type="Proteomes" id="UP000187203">
    <property type="component" value="Unassembled WGS sequence"/>
</dbReference>
<evidence type="ECO:0000313" key="2">
    <source>
        <dbReference type="EMBL" id="OMO80648.1"/>
    </source>
</evidence>
<sequence length="43" mass="4810">MVWKNGHSSANGDDSDLDWDTEDELEVDDHVVYGATLHLLRPG</sequence>
<dbReference type="AlphaFoldDB" id="A0A1R3IDL0"/>
<evidence type="ECO:0000256" key="1">
    <source>
        <dbReference type="SAM" id="MobiDB-lite"/>
    </source>
</evidence>
<feature type="region of interest" description="Disordered" evidence="1">
    <location>
        <begin position="1"/>
        <end position="21"/>
    </location>
</feature>
<organism evidence="2 3">
    <name type="scientific">Corchorus olitorius</name>
    <dbReference type="NCBI Taxonomy" id="93759"/>
    <lineage>
        <taxon>Eukaryota</taxon>
        <taxon>Viridiplantae</taxon>
        <taxon>Streptophyta</taxon>
        <taxon>Embryophyta</taxon>
        <taxon>Tracheophyta</taxon>
        <taxon>Spermatophyta</taxon>
        <taxon>Magnoliopsida</taxon>
        <taxon>eudicotyledons</taxon>
        <taxon>Gunneridae</taxon>
        <taxon>Pentapetalae</taxon>
        <taxon>rosids</taxon>
        <taxon>malvids</taxon>
        <taxon>Malvales</taxon>
        <taxon>Malvaceae</taxon>
        <taxon>Grewioideae</taxon>
        <taxon>Apeibeae</taxon>
        <taxon>Corchorus</taxon>
    </lineage>
</organism>
<protein>
    <submittedName>
        <fullName evidence="2">DNA (Cytosine-5)-methyltransferase DRM2-like protein</fullName>
    </submittedName>
</protein>
<keyword evidence="3" id="KW-1185">Reference proteome</keyword>
<accession>A0A1R3IDL0</accession>
<evidence type="ECO:0000313" key="3">
    <source>
        <dbReference type="Proteomes" id="UP000187203"/>
    </source>
</evidence>
<feature type="compositionally biased region" description="Polar residues" evidence="1">
    <location>
        <begin position="1"/>
        <end position="12"/>
    </location>
</feature>
<proteinExistence type="predicted"/>